<dbReference type="PROSITE" id="PS50088">
    <property type="entry name" value="ANK_REPEAT"/>
    <property type="match status" value="2"/>
</dbReference>
<dbReference type="Proteomes" id="UP000789595">
    <property type="component" value="Unassembled WGS sequence"/>
</dbReference>
<accession>A0A8J2SEI0</accession>
<comment type="caution">
    <text evidence="4">The sequence shown here is derived from an EMBL/GenBank/DDBJ whole genome shotgun (WGS) entry which is preliminary data.</text>
</comment>
<dbReference type="PANTHER" id="PTHR24189:SF50">
    <property type="entry name" value="ANKYRIN REPEAT AND SOCS BOX PROTEIN 2"/>
    <property type="match status" value="1"/>
</dbReference>
<dbReference type="AlphaFoldDB" id="A0A8J2SEI0"/>
<dbReference type="PANTHER" id="PTHR24189">
    <property type="entry name" value="MYOTROPHIN"/>
    <property type="match status" value="1"/>
</dbReference>
<protein>
    <submittedName>
        <fullName evidence="4">Uncharacterized protein</fullName>
    </submittedName>
</protein>
<sequence>MADSSSGDGAEESREELNQRLHDAAEAGDVVKLRLAIAAGADVDALTKRGHLKMTALCSVVRATRVKHNRAVKGRTACVRALLDAGASASAAVVFFDSGDSSDSEEEQFGWTAMHDAVCSGLNTICRLLLDAGAALNTRDFDDTTPLQYAAGNGHHRTAVLLLSRGAVAEEGKYDQFLQFSPGYLSRIERAGSFANYQKQQCKKLTAMLAPKMDHLLPPELVSHVITFWGHLGWK</sequence>
<feature type="repeat" description="ANK" evidence="3">
    <location>
        <begin position="109"/>
        <end position="141"/>
    </location>
</feature>
<evidence type="ECO:0000256" key="3">
    <source>
        <dbReference type="PROSITE-ProRule" id="PRU00023"/>
    </source>
</evidence>
<dbReference type="Pfam" id="PF12796">
    <property type="entry name" value="Ank_2"/>
    <property type="match status" value="1"/>
</dbReference>
<gene>
    <name evidence="4" type="ORF">PECAL_1P25640</name>
</gene>
<dbReference type="SUPFAM" id="SSF48403">
    <property type="entry name" value="Ankyrin repeat"/>
    <property type="match status" value="1"/>
</dbReference>
<name>A0A8J2SEI0_9STRA</name>
<evidence type="ECO:0000313" key="5">
    <source>
        <dbReference type="Proteomes" id="UP000789595"/>
    </source>
</evidence>
<dbReference type="OrthoDB" id="79262at2759"/>
<dbReference type="PROSITE" id="PS50297">
    <property type="entry name" value="ANK_REP_REGION"/>
    <property type="match status" value="2"/>
</dbReference>
<dbReference type="InterPro" id="IPR050745">
    <property type="entry name" value="Multifunctional_regulatory"/>
</dbReference>
<keyword evidence="2 3" id="KW-0040">ANK repeat</keyword>
<dbReference type="InterPro" id="IPR036770">
    <property type="entry name" value="Ankyrin_rpt-contain_sf"/>
</dbReference>
<dbReference type="SMART" id="SM00248">
    <property type="entry name" value="ANK"/>
    <property type="match status" value="4"/>
</dbReference>
<keyword evidence="5" id="KW-1185">Reference proteome</keyword>
<feature type="repeat" description="ANK" evidence="3">
    <location>
        <begin position="142"/>
        <end position="167"/>
    </location>
</feature>
<organism evidence="4 5">
    <name type="scientific">Pelagomonas calceolata</name>
    <dbReference type="NCBI Taxonomy" id="35677"/>
    <lineage>
        <taxon>Eukaryota</taxon>
        <taxon>Sar</taxon>
        <taxon>Stramenopiles</taxon>
        <taxon>Ochrophyta</taxon>
        <taxon>Pelagophyceae</taxon>
        <taxon>Pelagomonadales</taxon>
        <taxon>Pelagomonadaceae</taxon>
        <taxon>Pelagomonas</taxon>
    </lineage>
</organism>
<dbReference type="InterPro" id="IPR002110">
    <property type="entry name" value="Ankyrin_rpt"/>
</dbReference>
<reference evidence="4" key="1">
    <citation type="submission" date="2021-11" db="EMBL/GenBank/DDBJ databases">
        <authorList>
            <consortium name="Genoscope - CEA"/>
            <person name="William W."/>
        </authorList>
    </citation>
    <scope>NUCLEOTIDE SEQUENCE</scope>
</reference>
<dbReference type="Gene3D" id="1.25.40.20">
    <property type="entry name" value="Ankyrin repeat-containing domain"/>
    <property type="match status" value="2"/>
</dbReference>
<dbReference type="EMBL" id="CAKKNE010000001">
    <property type="protein sequence ID" value="CAH0366091.1"/>
    <property type="molecule type" value="Genomic_DNA"/>
</dbReference>
<evidence type="ECO:0000256" key="2">
    <source>
        <dbReference type="ARBA" id="ARBA00023043"/>
    </source>
</evidence>
<evidence type="ECO:0000313" key="4">
    <source>
        <dbReference type="EMBL" id="CAH0366091.1"/>
    </source>
</evidence>
<evidence type="ECO:0000256" key="1">
    <source>
        <dbReference type="ARBA" id="ARBA00022737"/>
    </source>
</evidence>
<proteinExistence type="predicted"/>
<keyword evidence="1" id="KW-0677">Repeat</keyword>